<dbReference type="InterPro" id="IPR025662">
    <property type="entry name" value="Sigma_54_int_dom_ATP-bd_1"/>
</dbReference>
<dbReference type="Gene3D" id="3.40.50.300">
    <property type="entry name" value="P-loop containing nucleotide triphosphate hydrolases"/>
    <property type="match status" value="1"/>
</dbReference>
<dbReference type="PRINTS" id="PR00300">
    <property type="entry name" value="CLPPROTEASEA"/>
</dbReference>
<dbReference type="InterPro" id="IPR027417">
    <property type="entry name" value="P-loop_NTPase"/>
</dbReference>
<feature type="coiled-coil region" evidence="3">
    <location>
        <begin position="661"/>
        <end position="688"/>
    </location>
</feature>
<dbReference type="EMBL" id="JAVIJP010000015">
    <property type="protein sequence ID" value="KAL3644096.1"/>
    <property type="molecule type" value="Genomic_DNA"/>
</dbReference>
<evidence type="ECO:0000256" key="2">
    <source>
        <dbReference type="ARBA" id="ARBA00022840"/>
    </source>
</evidence>
<dbReference type="SMART" id="SM00382">
    <property type="entry name" value="AAA"/>
    <property type="match status" value="1"/>
</dbReference>
<dbReference type="PANTHER" id="PTHR11638">
    <property type="entry name" value="ATP-DEPENDENT CLP PROTEASE"/>
    <property type="match status" value="1"/>
</dbReference>
<organism evidence="5 6">
    <name type="scientific">Castilleja foliolosa</name>
    <dbReference type="NCBI Taxonomy" id="1961234"/>
    <lineage>
        <taxon>Eukaryota</taxon>
        <taxon>Viridiplantae</taxon>
        <taxon>Streptophyta</taxon>
        <taxon>Embryophyta</taxon>
        <taxon>Tracheophyta</taxon>
        <taxon>Spermatophyta</taxon>
        <taxon>Magnoliopsida</taxon>
        <taxon>eudicotyledons</taxon>
        <taxon>Gunneridae</taxon>
        <taxon>Pentapetalae</taxon>
        <taxon>asterids</taxon>
        <taxon>lamiids</taxon>
        <taxon>Lamiales</taxon>
        <taxon>Orobanchaceae</taxon>
        <taxon>Pedicularideae</taxon>
        <taxon>Castillejinae</taxon>
        <taxon>Castilleja</taxon>
    </lineage>
</organism>
<dbReference type="PROSITE" id="PS00675">
    <property type="entry name" value="SIGMA54_INTERACT_1"/>
    <property type="match status" value="1"/>
</dbReference>
<evidence type="ECO:0000313" key="6">
    <source>
        <dbReference type="Proteomes" id="UP001632038"/>
    </source>
</evidence>
<dbReference type="SUPFAM" id="SSF52540">
    <property type="entry name" value="P-loop containing nucleoside triphosphate hydrolases"/>
    <property type="match status" value="1"/>
</dbReference>
<sequence length="715" mass="82223">MEKHTLKDGKLKLEDSYGVRISDAAFDLAVQGLKTCDSKLIFDDASPKKAMEILDGACKLVLERFRNCEYETSFYEEAHQLRWDLVELIELYNNRPNSKPGLWVTLLRWTRDCKSISMDEFLSRWETVVCSPGGCHFLNQEFVQQLSLFKEINNKINDNNNVDDDDDASSQKSCLDDVAQFINVIRAKLVSSFGPLLTVTSTHVAEVASKMSDVPLTQILIPHNDYKKVKAKHMTDFRVLEQEDVVHDIYETLASSTRLSSSSSSSGSTHPRGSFLLLGQSGAGKTEIAKAVAKHWYCDVSRLVEIDVSDLADESDLWRRLSEVVEKRPYSVIVLDKIDKASESVMRALVDVSSKQAQTDVDLSNSIIFMTSDVGSDQLALVCRCHKEDEDTLKLFLLNPVKFRETHDCTLKGSGPERALIQVRKFFSAALLDSVDKVLFVERFHCYKDVFRVLLREIVRELYGQRLVVHVSDGALFFLLRDFLPRLREEGGKVLKRALLEQVIQRLPASQNLNNDVVYVDKNAGIPKVSFSFHRHEQSVDDWYFKLKDGTFDRLMVNLRTKVESTCRIFELRNEYIGLLDSNDIGSSKVLADNIFDEMLKWSPFQETPEDIYRDITENESCVPSSWEREFKDWKKKAEEFKRRTRAQKRQIMFELASTTKEERRRRVQDEEQRLMDKIEQKRRLRAEEQLKIAADNEAEKKIAGAESNEKKIEG</sequence>
<keyword evidence="6" id="KW-1185">Reference proteome</keyword>
<protein>
    <recommendedName>
        <fullName evidence="4">AAA+ ATPase domain-containing protein</fullName>
    </recommendedName>
</protein>
<proteinExistence type="predicted"/>
<keyword evidence="2" id="KW-0067">ATP-binding</keyword>
<evidence type="ECO:0000256" key="1">
    <source>
        <dbReference type="ARBA" id="ARBA00022741"/>
    </source>
</evidence>
<keyword evidence="3" id="KW-0175">Coiled coil</keyword>
<accession>A0ABD3DTB7</accession>
<keyword evidence="1" id="KW-0547">Nucleotide-binding</keyword>
<dbReference type="Proteomes" id="UP001632038">
    <property type="component" value="Unassembled WGS sequence"/>
</dbReference>
<dbReference type="InterPro" id="IPR001270">
    <property type="entry name" value="ClpA/B"/>
</dbReference>
<dbReference type="InterPro" id="IPR003959">
    <property type="entry name" value="ATPase_AAA_core"/>
</dbReference>
<evidence type="ECO:0000259" key="4">
    <source>
        <dbReference type="SMART" id="SM00382"/>
    </source>
</evidence>
<dbReference type="InterPro" id="IPR050130">
    <property type="entry name" value="ClpA_ClpB"/>
</dbReference>
<dbReference type="GO" id="GO:0005524">
    <property type="term" value="F:ATP binding"/>
    <property type="evidence" value="ECO:0007669"/>
    <property type="project" value="UniProtKB-KW"/>
</dbReference>
<reference evidence="6" key="1">
    <citation type="journal article" date="2024" name="IScience">
        <title>Strigolactones Initiate the Formation of Haustorium-like Structures in Castilleja.</title>
        <authorList>
            <person name="Buerger M."/>
            <person name="Peterson D."/>
            <person name="Chory J."/>
        </authorList>
    </citation>
    <scope>NUCLEOTIDE SEQUENCE [LARGE SCALE GENOMIC DNA]</scope>
</reference>
<dbReference type="AlphaFoldDB" id="A0ABD3DTB7"/>
<evidence type="ECO:0000256" key="3">
    <source>
        <dbReference type="SAM" id="Coils"/>
    </source>
</evidence>
<feature type="domain" description="AAA+ ATPase" evidence="4">
    <location>
        <begin position="271"/>
        <end position="394"/>
    </location>
</feature>
<dbReference type="InterPro" id="IPR003593">
    <property type="entry name" value="AAA+_ATPase"/>
</dbReference>
<comment type="caution">
    <text evidence="5">The sequence shown here is derived from an EMBL/GenBank/DDBJ whole genome shotgun (WGS) entry which is preliminary data.</text>
</comment>
<dbReference type="Pfam" id="PF00004">
    <property type="entry name" value="AAA"/>
    <property type="match status" value="1"/>
</dbReference>
<evidence type="ECO:0000313" key="5">
    <source>
        <dbReference type="EMBL" id="KAL3644096.1"/>
    </source>
</evidence>
<dbReference type="PANTHER" id="PTHR11638:SF18">
    <property type="entry name" value="HEAT SHOCK PROTEIN 104"/>
    <property type="match status" value="1"/>
</dbReference>
<name>A0ABD3DTB7_9LAMI</name>
<gene>
    <name evidence="5" type="ORF">CASFOL_012028</name>
</gene>